<evidence type="ECO:0000313" key="2">
    <source>
        <dbReference type="Proteomes" id="UP000596661"/>
    </source>
</evidence>
<dbReference type="AlphaFoldDB" id="A0A803R9N2"/>
<dbReference type="Proteomes" id="UP000596661">
    <property type="component" value="Unassembled WGS sequence"/>
</dbReference>
<evidence type="ECO:0000313" key="1">
    <source>
        <dbReference type="EnsemblPlants" id="cds.novel_model_6764_5bd9a17a"/>
    </source>
</evidence>
<sequence>MVLPNHDYEMVQILDTAKDLFFVTEGFVTQLDTHNVLFLLVASSCLACSKISPSENLLCYKPIVECIFLHHFSWILYRQF</sequence>
<organism evidence="1 2">
    <name type="scientific">Cannabis sativa</name>
    <name type="common">Hemp</name>
    <name type="synonym">Marijuana</name>
    <dbReference type="NCBI Taxonomy" id="3483"/>
    <lineage>
        <taxon>Eukaryota</taxon>
        <taxon>Viridiplantae</taxon>
        <taxon>Streptophyta</taxon>
        <taxon>Embryophyta</taxon>
        <taxon>Tracheophyta</taxon>
        <taxon>Spermatophyta</taxon>
        <taxon>Magnoliopsida</taxon>
        <taxon>eudicotyledons</taxon>
        <taxon>Gunneridae</taxon>
        <taxon>Pentapetalae</taxon>
        <taxon>rosids</taxon>
        <taxon>fabids</taxon>
        <taxon>Rosales</taxon>
        <taxon>Cannabaceae</taxon>
        <taxon>Cannabis</taxon>
    </lineage>
</organism>
<accession>A0A803R9N2</accession>
<dbReference type="EMBL" id="UZAU01000796">
    <property type="status" value="NOT_ANNOTATED_CDS"/>
    <property type="molecule type" value="Genomic_DNA"/>
</dbReference>
<name>A0A803R9N2_CANSA</name>
<protein>
    <submittedName>
        <fullName evidence="1">Uncharacterized protein</fullName>
    </submittedName>
</protein>
<dbReference type="EnsemblPlants" id="novel_model_6764_5bd9a17a">
    <property type="protein sequence ID" value="cds.novel_model_6764_5bd9a17a"/>
    <property type="gene ID" value="novel_gene_3574_5bd9a17a"/>
</dbReference>
<reference evidence="1" key="1">
    <citation type="submission" date="2021-03" db="UniProtKB">
        <authorList>
            <consortium name="EnsemblPlants"/>
        </authorList>
    </citation>
    <scope>IDENTIFICATION</scope>
</reference>
<dbReference type="Gramene" id="novel_model_6764_5bd9a17a">
    <property type="protein sequence ID" value="cds.novel_model_6764_5bd9a17a"/>
    <property type="gene ID" value="novel_gene_3574_5bd9a17a"/>
</dbReference>
<proteinExistence type="predicted"/>
<keyword evidence="2" id="KW-1185">Reference proteome</keyword>